<comment type="subcellular location">
    <subcellularLocation>
        <location evidence="2">Cell membrane</location>
    </subcellularLocation>
</comment>
<dbReference type="CDD" id="cd00082">
    <property type="entry name" value="HisKA"/>
    <property type="match status" value="1"/>
</dbReference>
<evidence type="ECO:0000313" key="21">
    <source>
        <dbReference type="EMBL" id="QIG44129.1"/>
    </source>
</evidence>
<dbReference type="PROSITE" id="PS50110">
    <property type="entry name" value="RESPONSE_REGULATORY"/>
    <property type="match status" value="1"/>
</dbReference>
<dbReference type="SMART" id="SM00448">
    <property type="entry name" value="REC"/>
    <property type="match status" value="1"/>
</dbReference>
<evidence type="ECO:0000259" key="16">
    <source>
        <dbReference type="PROSITE" id="PS50109"/>
    </source>
</evidence>
<dbReference type="SUPFAM" id="SSF47226">
    <property type="entry name" value="Histidine-containing phosphotransfer domain, HPT domain"/>
    <property type="match status" value="1"/>
</dbReference>
<protein>
    <recommendedName>
        <fullName evidence="13">Circadian input-output histidine kinase CikA</fullName>
        <ecNumber evidence="4">2.7.13.3</ecNumber>
    </recommendedName>
    <alternativeName>
        <fullName evidence="12">Sensory/regulatory protein RpfC</fullName>
    </alternativeName>
</protein>
<dbReference type="SUPFAM" id="SSF52172">
    <property type="entry name" value="CheY-like"/>
    <property type="match status" value="1"/>
</dbReference>
<dbReference type="RefSeq" id="WP_165234974.1">
    <property type="nucleotide sequence ID" value="NZ_CP049257.1"/>
</dbReference>
<dbReference type="CDD" id="cd16922">
    <property type="entry name" value="HATPase_EvgS-ArcB-TorS-like"/>
    <property type="match status" value="1"/>
</dbReference>
<gene>
    <name evidence="21" type="ORF">G5V58_16315</name>
</gene>
<dbReference type="AlphaFoldDB" id="A0A6G6WFZ3"/>
<feature type="modified residue" description="4-aspartylphosphate" evidence="15">
    <location>
        <position position="720"/>
    </location>
</feature>
<keyword evidence="22" id="KW-1185">Reference proteome</keyword>
<dbReference type="InterPro" id="IPR035965">
    <property type="entry name" value="PAS-like_dom_sf"/>
</dbReference>
<keyword evidence="6" id="KW-0808">Transferase</keyword>
<evidence type="ECO:0000256" key="8">
    <source>
        <dbReference type="ARBA" id="ARBA00022777"/>
    </source>
</evidence>
<evidence type="ECO:0000259" key="20">
    <source>
        <dbReference type="PROSITE" id="PS50894"/>
    </source>
</evidence>
<evidence type="ECO:0000259" key="17">
    <source>
        <dbReference type="PROSITE" id="PS50110"/>
    </source>
</evidence>
<keyword evidence="5 15" id="KW-0597">Phosphoprotein</keyword>
<comment type="subunit">
    <text evidence="11">At low DSF concentrations, interacts with RpfF.</text>
</comment>
<keyword evidence="8" id="KW-0418">Kinase</keyword>
<dbReference type="SMART" id="SM00388">
    <property type="entry name" value="HisKA"/>
    <property type="match status" value="1"/>
</dbReference>
<evidence type="ECO:0000256" key="14">
    <source>
        <dbReference type="PROSITE-ProRule" id="PRU00110"/>
    </source>
</evidence>
<dbReference type="Gene3D" id="3.30.565.10">
    <property type="entry name" value="Histidine kinase-like ATPase, C-terminal domain"/>
    <property type="match status" value="1"/>
</dbReference>
<dbReference type="SMART" id="SM00073">
    <property type="entry name" value="HPT"/>
    <property type="match status" value="1"/>
</dbReference>
<dbReference type="Gene3D" id="3.40.50.2300">
    <property type="match status" value="1"/>
</dbReference>
<dbReference type="InterPro" id="IPR005467">
    <property type="entry name" value="His_kinase_dom"/>
</dbReference>
<dbReference type="InterPro" id="IPR011006">
    <property type="entry name" value="CheY-like_superfamily"/>
</dbReference>
<dbReference type="Pfam" id="PF08448">
    <property type="entry name" value="PAS_4"/>
    <property type="match status" value="1"/>
</dbReference>
<dbReference type="PROSITE" id="PS50109">
    <property type="entry name" value="HIS_KIN"/>
    <property type="match status" value="1"/>
</dbReference>
<dbReference type="CDD" id="cd00130">
    <property type="entry name" value="PAS"/>
    <property type="match status" value="2"/>
</dbReference>
<dbReference type="SMART" id="SM00086">
    <property type="entry name" value="PAC"/>
    <property type="match status" value="2"/>
</dbReference>
<dbReference type="InterPro" id="IPR036097">
    <property type="entry name" value="HisK_dim/P_sf"/>
</dbReference>
<dbReference type="PANTHER" id="PTHR45339:SF5">
    <property type="entry name" value="HISTIDINE KINASE"/>
    <property type="match status" value="1"/>
</dbReference>
<evidence type="ECO:0000256" key="1">
    <source>
        <dbReference type="ARBA" id="ARBA00000085"/>
    </source>
</evidence>
<dbReference type="SMART" id="SM00091">
    <property type="entry name" value="PAS"/>
    <property type="match status" value="2"/>
</dbReference>
<dbReference type="FunFam" id="3.30.565.10:FF:000010">
    <property type="entry name" value="Sensor histidine kinase RcsC"/>
    <property type="match status" value="1"/>
</dbReference>
<dbReference type="InterPro" id="IPR003661">
    <property type="entry name" value="HisK_dim/P_dom"/>
</dbReference>
<dbReference type="PROSITE" id="PS50113">
    <property type="entry name" value="PAC"/>
    <property type="match status" value="1"/>
</dbReference>
<dbReference type="PRINTS" id="PR00344">
    <property type="entry name" value="BCTRLSENSOR"/>
</dbReference>
<dbReference type="SUPFAM" id="SSF55874">
    <property type="entry name" value="ATPase domain of HSP90 chaperone/DNA topoisomerase II/histidine kinase"/>
    <property type="match status" value="1"/>
</dbReference>
<dbReference type="GO" id="GO:0005524">
    <property type="term" value="F:ATP binding"/>
    <property type="evidence" value="ECO:0007669"/>
    <property type="project" value="UniProtKB-KW"/>
</dbReference>
<keyword evidence="9" id="KW-0067">ATP-binding</keyword>
<dbReference type="SMART" id="SM00387">
    <property type="entry name" value="HATPase_c"/>
    <property type="match status" value="1"/>
</dbReference>
<dbReference type="Gene3D" id="1.20.120.160">
    <property type="entry name" value="HPT domain"/>
    <property type="match status" value="1"/>
</dbReference>
<dbReference type="SUPFAM" id="SSF55785">
    <property type="entry name" value="PYP-like sensor domain (PAS domain)"/>
    <property type="match status" value="2"/>
</dbReference>
<accession>A0A6G6WFZ3</accession>
<dbReference type="InterPro" id="IPR013656">
    <property type="entry name" value="PAS_4"/>
</dbReference>
<dbReference type="FunFam" id="1.10.287.130:FF:000002">
    <property type="entry name" value="Two-component osmosensing histidine kinase"/>
    <property type="match status" value="1"/>
</dbReference>
<sequence length="913" mass="98360">MSRSVGSNPFLPTALDPADLLGAIADGLWMFDDDGRTTFANAQMARMLGRELDEMPGFSVFEALDEQGRADFRRHLDERRTRTASAQDLPCLLVRRDGTTRWALVSHHPVLVDGEPRGWLYRAKDNGEQRRLVEELRRRHAQFAELQQLAHIGSWERDLSSDEVVWSEETYRLCRVDPATFSPNSDTFMALLNPTDALVLAEKYAAMLAGGPPLDDEARLVDEHGEVTWLRVRGVMSRDSEGRPVRVGGTLQDVTEAKRAAEGQQFLAELSGAANQAESLTELFFSVDRNIRLHSGWRALLASGPHHRDPSRPFFAPMQDAMSPELTAIAEELAQAVFDTHRPATARSPHGTVLLGGPALVDGDLACTIVSDTGSPNPPSPSDLALYDQMLHHLAHVAERAQAAEELAAARDDALQASRAKSEFLATMSHEIRTPLNGVIGLSELMRHTDLSPEQARLASGIDQAGRSLLALVNDILDLSKIEAGRLDLEEVDFELRPVLAQSIGLVVDQAREKGLDLDVRVEPGVPLVVRGDPVRLGQVVTNLASNAVKFTAEGGIAVHVDWVDGLLRVDVEDTGIGVRPEQAERLFEPFAQADSSTTRTYGGTGLGLAISSRIVAATGGRIGVDTSRPVGSTFWFTMRLAASTVPPVPPELAVQRASADDERPAAGRVLVVEDNAINQLVAEGMLRRLGYDVTLAGNGSAAVAWVAAEPDRFDAILMDCQMPVMDGFDATRAIRAQEDDGRHTPIIAMTAAALTEEREQCFAAGMDDFLTKPVDPARLEATLARWVPRPSVAEPADRDHVASRLGELRAMGLEPALLVQLVGAYDDVVRDSLVAVRDAVRVADHAEVARQAHALRGAASNLGLAGLVELCRAVEAAAGAGELPTPAAVDTLAGAATEGAALLREFLVSVAP</sequence>
<evidence type="ECO:0000313" key="22">
    <source>
        <dbReference type="Proteomes" id="UP000502996"/>
    </source>
</evidence>
<evidence type="ECO:0000256" key="10">
    <source>
        <dbReference type="ARBA" id="ARBA00023012"/>
    </source>
</evidence>
<feature type="domain" description="Response regulatory" evidence="17">
    <location>
        <begin position="669"/>
        <end position="788"/>
    </location>
</feature>
<evidence type="ECO:0000256" key="2">
    <source>
        <dbReference type="ARBA" id="ARBA00004236"/>
    </source>
</evidence>
<dbReference type="InterPro" id="IPR000014">
    <property type="entry name" value="PAS"/>
</dbReference>
<feature type="modified residue" description="Phosphohistidine" evidence="14">
    <location>
        <position position="854"/>
    </location>
</feature>
<dbReference type="EMBL" id="CP049257">
    <property type="protein sequence ID" value="QIG44129.1"/>
    <property type="molecule type" value="Genomic_DNA"/>
</dbReference>
<proteinExistence type="inferred from homology"/>
<dbReference type="EC" id="2.7.13.3" evidence="4"/>
<dbReference type="Pfam" id="PF01627">
    <property type="entry name" value="Hpt"/>
    <property type="match status" value="1"/>
</dbReference>
<evidence type="ECO:0000259" key="18">
    <source>
        <dbReference type="PROSITE" id="PS50112"/>
    </source>
</evidence>
<evidence type="ECO:0000256" key="12">
    <source>
        <dbReference type="ARBA" id="ARBA00068150"/>
    </source>
</evidence>
<dbReference type="InterPro" id="IPR001610">
    <property type="entry name" value="PAC"/>
</dbReference>
<dbReference type="InterPro" id="IPR008207">
    <property type="entry name" value="Sig_transdc_His_kin_Hpt_dom"/>
</dbReference>
<evidence type="ECO:0000256" key="5">
    <source>
        <dbReference type="ARBA" id="ARBA00022553"/>
    </source>
</evidence>
<evidence type="ECO:0000256" key="6">
    <source>
        <dbReference type="ARBA" id="ARBA00022679"/>
    </source>
</evidence>
<dbReference type="KEGG" id="nano:G5V58_16315"/>
<dbReference type="InterPro" id="IPR036890">
    <property type="entry name" value="HATPase_C_sf"/>
</dbReference>
<dbReference type="GO" id="GO:0005886">
    <property type="term" value="C:plasma membrane"/>
    <property type="evidence" value="ECO:0007669"/>
    <property type="project" value="UniProtKB-SubCell"/>
</dbReference>
<reference evidence="21 22" key="1">
    <citation type="submission" date="2020-02" db="EMBL/GenBank/DDBJ databases">
        <title>Full genome sequence of Nocardioides sp. R-3366.</title>
        <authorList>
            <person name="Im W.-T."/>
        </authorList>
    </citation>
    <scope>NUCLEOTIDE SEQUENCE [LARGE SCALE GENOMIC DNA]</scope>
    <source>
        <strain evidence="21 22">R-3366</strain>
    </source>
</reference>
<dbReference type="Pfam" id="PF02518">
    <property type="entry name" value="HATPase_c"/>
    <property type="match status" value="1"/>
</dbReference>
<comment type="catalytic activity">
    <reaction evidence="1">
        <text>ATP + protein L-histidine = ADP + protein N-phospho-L-histidine.</text>
        <dbReference type="EC" id="2.7.13.3"/>
    </reaction>
</comment>
<dbReference type="InterPro" id="IPR013655">
    <property type="entry name" value="PAS_fold_3"/>
</dbReference>
<dbReference type="SUPFAM" id="SSF47384">
    <property type="entry name" value="Homodimeric domain of signal transducing histidine kinase"/>
    <property type="match status" value="1"/>
</dbReference>
<evidence type="ECO:0000256" key="11">
    <source>
        <dbReference type="ARBA" id="ARBA00064003"/>
    </source>
</evidence>
<dbReference type="Pfam" id="PF00512">
    <property type="entry name" value="HisKA"/>
    <property type="match status" value="1"/>
</dbReference>
<dbReference type="Gene3D" id="1.10.287.130">
    <property type="match status" value="1"/>
</dbReference>
<dbReference type="PROSITE" id="PS50112">
    <property type="entry name" value="PAS"/>
    <property type="match status" value="1"/>
</dbReference>
<feature type="domain" description="PAS" evidence="18">
    <location>
        <begin position="20"/>
        <end position="83"/>
    </location>
</feature>
<dbReference type="InterPro" id="IPR003594">
    <property type="entry name" value="HATPase_dom"/>
</dbReference>
<dbReference type="InterPro" id="IPR036641">
    <property type="entry name" value="HPT_dom_sf"/>
</dbReference>
<dbReference type="CDD" id="cd17546">
    <property type="entry name" value="REC_hyHK_CKI1_RcsC-like"/>
    <property type="match status" value="1"/>
</dbReference>
<dbReference type="Gene3D" id="3.30.450.20">
    <property type="entry name" value="PAS domain"/>
    <property type="match status" value="2"/>
</dbReference>
<evidence type="ECO:0000256" key="15">
    <source>
        <dbReference type="PROSITE-ProRule" id="PRU00169"/>
    </source>
</evidence>
<feature type="domain" description="Histidine kinase" evidence="16">
    <location>
        <begin position="427"/>
        <end position="643"/>
    </location>
</feature>
<evidence type="ECO:0000256" key="4">
    <source>
        <dbReference type="ARBA" id="ARBA00012438"/>
    </source>
</evidence>
<keyword evidence="10" id="KW-0902">Two-component regulatory system</keyword>
<evidence type="ECO:0000256" key="9">
    <source>
        <dbReference type="ARBA" id="ARBA00022840"/>
    </source>
</evidence>
<dbReference type="InterPro" id="IPR004358">
    <property type="entry name" value="Sig_transdc_His_kin-like_C"/>
</dbReference>
<evidence type="ECO:0000259" key="19">
    <source>
        <dbReference type="PROSITE" id="PS50113"/>
    </source>
</evidence>
<feature type="domain" description="HPt" evidence="20">
    <location>
        <begin position="815"/>
        <end position="907"/>
    </location>
</feature>
<dbReference type="InterPro" id="IPR000700">
    <property type="entry name" value="PAS-assoc_C"/>
</dbReference>
<dbReference type="GO" id="GO:0000155">
    <property type="term" value="F:phosphorelay sensor kinase activity"/>
    <property type="evidence" value="ECO:0007669"/>
    <property type="project" value="InterPro"/>
</dbReference>
<keyword evidence="7" id="KW-0547">Nucleotide-binding</keyword>
<evidence type="ECO:0000256" key="13">
    <source>
        <dbReference type="ARBA" id="ARBA00074306"/>
    </source>
</evidence>
<feature type="domain" description="PAC" evidence="19">
    <location>
        <begin position="214"/>
        <end position="266"/>
    </location>
</feature>
<evidence type="ECO:0000256" key="7">
    <source>
        <dbReference type="ARBA" id="ARBA00022741"/>
    </source>
</evidence>
<dbReference type="Gene3D" id="2.10.70.100">
    <property type="match status" value="1"/>
</dbReference>
<dbReference type="Pfam" id="PF08447">
    <property type="entry name" value="PAS_3"/>
    <property type="match status" value="1"/>
</dbReference>
<dbReference type="Pfam" id="PF00072">
    <property type="entry name" value="Response_reg"/>
    <property type="match status" value="1"/>
</dbReference>
<dbReference type="PROSITE" id="PS50894">
    <property type="entry name" value="HPT"/>
    <property type="match status" value="1"/>
</dbReference>
<organism evidence="21 22">
    <name type="scientific">Nocardioides anomalus</name>
    <dbReference type="NCBI Taxonomy" id="2712223"/>
    <lineage>
        <taxon>Bacteria</taxon>
        <taxon>Bacillati</taxon>
        <taxon>Actinomycetota</taxon>
        <taxon>Actinomycetes</taxon>
        <taxon>Propionibacteriales</taxon>
        <taxon>Nocardioidaceae</taxon>
        <taxon>Nocardioides</taxon>
    </lineage>
</organism>
<dbReference type="InterPro" id="IPR001789">
    <property type="entry name" value="Sig_transdc_resp-reg_receiver"/>
</dbReference>
<dbReference type="PANTHER" id="PTHR45339">
    <property type="entry name" value="HYBRID SIGNAL TRANSDUCTION HISTIDINE KINASE J"/>
    <property type="match status" value="1"/>
</dbReference>
<dbReference type="NCBIfam" id="TIGR00229">
    <property type="entry name" value="sensory_box"/>
    <property type="match status" value="1"/>
</dbReference>
<evidence type="ECO:0000256" key="3">
    <source>
        <dbReference type="ARBA" id="ARBA00006402"/>
    </source>
</evidence>
<dbReference type="Proteomes" id="UP000502996">
    <property type="component" value="Chromosome"/>
</dbReference>
<name>A0A6G6WFZ3_9ACTN</name>
<comment type="similarity">
    <text evidence="3">In the N-terminal section; belongs to the phytochrome family.</text>
</comment>